<dbReference type="EMBL" id="CAAALY010079508">
    <property type="protein sequence ID" value="VEL26322.1"/>
    <property type="molecule type" value="Genomic_DNA"/>
</dbReference>
<accession>A0A3S5BZN7</accession>
<organism evidence="1 2">
    <name type="scientific">Protopolystoma xenopodis</name>
    <dbReference type="NCBI Taxonomy" id="117903"/>
    <lineage>
        <taxon>Eukaryota</taxon>
        <taxon>Metazoa</taxon>
        <taxon>Spiralia</taxon>
        <taxon>Lophotrochozoa</taxon>
        <taxon>Platyhelminthes</taxon>
        <taxon>Monogenea</taxon>
        <taxon>Polyopisthocotylea</taxon>
        <taxon>Polystomatidea</taxon>
        <taxon>Polystomatidae</taxon>
        <taxon>Protopolystoma</taxon>
    </lineage>
</organism>
<dbReference type="Proteomes" id="UP000784294">
    <property type="component" value="Unassembled WGS sequence"/>
</dbReference>
<gene>
    <name evidence="1" type="ORF">PXEA_LOCUS19762</name>
</gene>
<dbReference type="AlphaFoldDB" id="A0A3S5BZN7"/>
<evidence type="ECO:0000313" key="1">
    <source>
        <dbReference type="EMBL" id="VEL26322.1"/>
    </source>
</evidence>
<reference evidence="1" key="1">
    <citation type="submission" date="2018-11" db="EMBL/GenBank/DDBJ databases">
        <authorList>
            <consortium name="Pathogen Informatics"/>
        </authorList>
    </citation>
    <scope>NUCLEOTIDE SEQUENCE</scope>
</reference>
<sequence>MEACASGSGTVVAMLLRCDSSSIDAKDKRGFGALHEAAKGSHLEALISLSAFGVDLDLVCKERLLHSCFFVFNLLCFP</sequence>
<proteinExistence type="predicted"/>
<dbReference type="OrthoDB" id="509238at2759"/>
<dbReference type="SUPFAM" id="SSF48403">
    <property type="entry name" value="Ankyrin repeat"/>
    <property type="match status" value="1"/>
</dbReference>
<dbReference type="Gene3D" id="1.25.40.20">
    <property type="entry name" value="Ankyrin repeat-containing domain"/>
    <property type="match status" value="1"/>
</dbReference>
<comment type="caution">
    <text evidence="1">The sequence shown here is derived from an EMBL/GenBank/DDBJ whole genome shotgun (WGS) entry which is preliminary data.</text>
</comment>
<evidence type="ECO:0000313" key="2">
    <source>
        <dbReference type="Proteomes" id="UP000784294"/>
    </source>
</evidence>
<keyword evidence="2" id="KW-1185">Reference proteome</keyword>
<protein>
    <submittedName>
        <fullName evidence="1">Uncharacterized protein</fullName>
    </submittedName>
</protein>
<name>A0A3S5BZN7_9PLAT</name>
<dbReference type="InterPro" id="IPR036770">
    <property type="entry name" value="Ankyrin_rpt-contain_sf"/>
</dbReference>